<name>A0A511RJ48_9DEIN</name>
<evidence type="ECO:0000313" key="2">
    <source>
        <dbReference type="EMBL" id="GEM89668.1"/>
    </source>
</evidence>
<dbReference type="InterPro" id="IPR036390">
    <property type="entry name" value="WH_DNA-bd_sf"/>
</dbReference>
<dbReference type="Pfam" id="PF08279">
    <property type="entry name" value="HTH_11"/>
    <property type="match status" value="1"/>
</dbReference>
<proteinExistence type="predicted"/>
<protein>
    <submittedName>
        <fullName evidence="2">Transcriptional regulator</fullName>
    </submittedName>
</protein>
<dbReference type="InterPro" id="IPR013196">
    <property type="entry name" value="HTH_11"/>
</dbReference>
<organism evidence="2 3">
    <name type="scientific">Oceanithermus desulfurans NBRC 100063</name>
    <dbReference type="NCBI Taxonomy" id="1227550"/>
    <lineage>
        <taxon>Bacteria</taxon>
        <taxon>Thermotogati</taxon>
        <taxon>Deinococcota</taxon>
        <taxon>Deinococci</taxon>
        <taxon>Thermales</taxon>
        <taxon>Thermaceae</taxon>
        <taxon>Oceanithermus</taxon>
    </lineage>
</organism>
<feature type="domain" description="Helix-turn-helix type 11" evidence="1">
    <location>
        <begin position="15"/>
        <end position="62"/>
    </location>
</feature>
<dbReference type="InterPro" id="IPR011991">
    <property type="entry name" value="ArsR-like_HTH"/>
</dbReference>
<dbReference type="Proteomes" id="UP000321827">
    <property type="component" value="Unassembled WGS sequence"/>
</dbReference>
<dbReference type="Gene3D" id="1.10.10.10">
    <property type="entry name" value="Winged helix-like DNA-binding domain superfamily/Winged helix DNA-binding domain"/>
    <property type="match status" value="1"/>
</dbReference>
<reference evidence="2 3" key="1">
    <citation type="submission" date="2019-07" db="EMBL/GenBank/DDBJ databases">
        <title>Whole genome shotgun sequence of Oceanithermus desulfurans NBRC 100063.</title>
        <authorList>
            <person name="Hosoyama A."/>
            <person name="Uohara A."/>
            <person name="Ohji S."/>
            <person name="Ichikawa N."/>
        </authorList>
    </citation>
    <scope>NUCLEOTIDE SEQUENCE [LARGE SCALE GENOMIC DNA]</scope>
    <source>
        <strain evidence="2 3">NBRC 100063</strain>
    </source>
</reference>
<gene>
    <name evidence="2" type="ORF">ODE01S_11020</name>
</gene>
<evidence type="ECO:0000259" key="1">
    <source>
        <dbReference type="Pfam" id="PF08279"/>
    </source>
</evidence>
<dbReference type="InterPro" id="IPR036388">
    <property type="entry name" value="WH-like_DNA-bd_sf"/>
</dbReference>
<sequence>MLQGEVGYVRLGSTKQRILEHLRLRKASAAELAGELGLSKVAIYRHLEDLKRDGLVRVSTRPVQGRGRPLRLFEAIDEPTAYARMCREMLEQIEELYGPGAGVRVLRARYKKELETWRQGFQGLTLEERARRLAEWLTERGYQAESRREASGLVLEQRRCPKLALARDYQALCQVEMDFFSELLGVSLVRECSMTAGDTCCRYRIEPDGGAEG</sequence>
<dbReference type="AlphaFoldDB" id="A0A511RJ48"/>
<comment type="caution">
    <text evidence="2">The sequence shown here is derived from an EMBL/GenBank/DDBJ whole genome shotgun (WGS) entry which is preliminary data.</text>
</comment>
<accession>A0A511RJ48</accession>
<dbReference type="EMBL" id="BJXN01000006">
    <property type="protein sequence ID" value="GEM89668.1"/>
    <property type="molecule type" value="Genomic_DNA"/>
</dbReference>
<dbReference type="CDD" id="cd00090">
    <property type="entry name" value="HTH_ARSR"/>
    <property type="match status" value="1"/>
</dbReference>
<dbReference type="SUPFAM" id="SSF46785">
    <property type="entry name" value="Winged helix' DNA-binding domain"/>
    <property type="match status" value="1"/>
</dbReference>
<evidence type="ECO:0000313" key="3">
    <source>
        <dbReference type="Proteomes" id="UP000321827"/>
    </source>
</evidence>